<proteinExistence type="predicted"/>
<protein>
    <submittedName>
        <fullName evidence="1">Uncharacterized protein</fullName>
    </submittedName>
</protein>
<dbReference type="EMBL" id="JAPDGR010000123">
    <property type="protein sequence ID" value="KAJ2995710.1"/>
    <property type="molecule type" value="Genomic_DNA"/>
</dbReference>
<organism evidence="1 2">
    <name type="scientific">Xylaria curta</name>
    <dbReference type="NCBI Taxonomy" id="42375"/>
    <lineage>
        <taxon>Eukaryota</taxon>
        <taxon>Fungi</taxon>
        <taxon>Dikarya</taxon>
        <taxon>Ascomycota</taxon>
        <taxon>Pezizomycotina</taxon>
        <taxon>Sordariomycetes</taxon>
        <taxon>Xylariomycetidae</taxon>
        <taxon>Xylariales</taxon>
        <taxon>Xylariaceae</taxon>
        <taxon>Xylaria</taxon>
    </lineage>
</organism>
<accession>A0ACC1PP90</accession>
<comment type="caution">
    <text evidence="1">The sequence shown here is derived from an EMBL/GenBank/DDBJ whole genome shotgun (WGS) entry which is preliminary data.</text>
</comment>
<evidence type="ECO:0000313" key="1">
    <source>
        <dbReference type="EMBL" id="KAJ2995710.1"/>
    </source>
</evidence>
<reference evidence="1" key="1">
    <citation type="submission" date="2022-10" db="EMBL/GenBank/DDBJ databases">
        <title>Genome Sequence of Xylaria curta.</title>
        <authorList>
            <person name="Buettner E."/>
        </authorList>
    </citation>
    <scope>NUCLEOTIDE SEQUENCE</scope>
    <source>
        <strain evidence="1">Babe10</strain>
    </source>
</reference>
<gene>
    <name evidence="1" type="ORF">NUW58_g1199</name>
</gene>
<keyword evidence="2" id="KW-1185">Reference proteome</keyword>
<name>A0ACC1PP90_9PEZI</name>
<sequence>MARGARYFVFVGRSGCDKPEARGLVERLHGTGATVTVVRGDVSNAADVDTAVETCVATGRSIGGVVQAAMGLHEALFCTMPNSAWQTGIRPKWQGSWNLHKSLSLEGRDTQLDFFLLTSSVSGSVGTATESNYCAANAFLDAFAYWRRSQGKPAVSVGFGMISEVGYLHENLEIEALLLRKGIQALNEDEFLQVVDMALTPATNERPAYGPATSHILTGLEPFGLRELIKRGFDVENGTTQDPRCAFLAAALAADQRENGKSTTASNAVAAASWYKVVPTGATGALAAEADAPTLFEAVLRLVRKRFSSLILMPLDQIDDRRPLTQFGIDSMIAAEFRTWFWSAFKVDIPFLDIMSPKKALDTLSAYVEEKLIAQPKVVPSE</sequence>
<dbReference type="Proteomes" id="UP001143856">
    <property type="component" value="Unassembled WGS sequence"/>
</dbReference>
<evidence type="ECO:0000313" key="2">
    <source>
        <dbReference type="Proteomes" id="UP001143856"/>
    </source>
</evidence>